<dbReference type="AlphaFoldDB" id="A0A6A3PGA5"/>
<dbReference type="EMBL" id="QXFV01000039">
    <property type="protein sequence ID" value="KAE9051590.1"/>
    <property type="molecule type" value="Genomic_DNA"/>
</dbReference>
<reference evidence="2 3" key="1">
    <citation type="submission" date="2018-09" db="EMBL/GenBank/DDBJ databases">
        <title>Genomic investigation of the strawberry pathogen Phytophthora fragariae indicates pathogenicity is determined by transcriptional variation in three key races.</title>
        <authorList>
            <person name="Adams T.M."/>
            <person name="Armitage A.D."/>
            <person name="Sobczyk M.K."/>
            <person name="Bates H.J."/>
            <person name="Dunwell J.M."/>
            <person name="Nellist C.F."/>
            <person name="Harrison R.J."/>
        </authorList>
    </citation>
    <scope>NUCLEOTIDE SEQUENCE [LARGE SCALE GENOMIC DNA]</scope>
    <source>
        <strain evidence="2 3">SCRP249</strain>
    </source>
</reference>
<organism evidence="2 3">
    <name type="scientific">Phytophthora rubi</name>
    <dbReference type="NCBI Taxonomy" id="129364"/>
    <lineage>
        <taxon>Eukaryota</taxon>
        <taxon>Sar</taxon>
        <taxon>Stramenopiles</taxon>
        <taxon>Oomycota</taxon>
        <taxon>Peronosporomycetes</taxon>
        <taxon>Peronosporales</taxon>
        <taxon>Peronosporaceae</taxon>
        <taxon>Phytophthora</taxon>
    </lineage>
</organism>
<feature type="transmembrane region" description="Helical" evidence="1">
    <location>
        <begin position="116"/>
        <end position="137"/>
    </location>
</feature>
<comment type="caution">
    <text evidence="2">The sequence shown here is derived from an EMBL/GenBank/DDBJ whole genome shotgun (WGS) entry which is preliminary data.</text>
</comment>
<dbReference type="Proteomes" id="UP000429607">
    <property type="component" value="Unassembled WGS sequence"/>
</dbReference>
<name>A0A6A3PGA5_9STRA</name>
<gene>
    <name evidence="2" type="ORF">PR001_g1318</name>
</gene>
<evidence type="ECO:0000313" key="2">
    <source>
        <dbReference type="EMBL" id="KAE9051590.1"/>
    </source>
</evidence>
<proteinExistence type="predicted"/>
<keyword evidence="1" id="KW-0812">Transmembrane</keyword>
<keyword evidence="1" id="KW-0472">Membrane</keyword>
<evidence type="ECO:0000256" key="1">
    <source>
        <dbReference type="SAM" id="Phobius"/>
    </source>
</evidence>
<protein>
    <submittedName>
        <fullName evidence="2">Uncharacterized protein</fullName>
    </submittedName>
</protein>
<sequence length="210" mass="24151">MNLSLFDACFRQYQVVLANDEVNQLRGAHEERYGEYGRALRKWWYATYATFYAYVPDLVLSTAHSTARYPRASKEAGASSGRRTAEVFRVGFLVALLCLSLLIHILLAAYNLLELILLGKVGVALFLLAFNCANYYLEWTRSVLPARVIGVAVRLTSWICEDMAKDMQDEDDSEYEKDISFREEPLPFELNTPGNWRDWMANAMWTEYNS</sequence>
<keyword evidence="1" id="KW-1133">Transmembrane helix</keyword>
<evidence type="ECO:0000313" key="3">
    <source>
        <dbReference type="Proteomes" id="UP000429607"/>
    </source>
</evidence>
<feature type="transmembrane region" description="Helical" evidence="1">
    <location>
        <begin position="90"/>
        <end position="110"/>
    </location>
</feature>
<accession>A0A6A3PGA5</accession>